<name>A0A835M824_9MAGN</name>
<accession>A0A835M824</accession>
<organism evidence="7 8">
    <name type="scientific">Coptis chinensis</name>
    <dbReference type="NCBI Taxonomy" id="261450"/>
    <lineage>
        <taxon>Eukaryota</taxon>
        <taxon>Viridiplantae</taxon>
        <taxon>Streptophyta</taxon>
        <taxon>Embryophyta</taxon>
        <taxon>Tracheophyta</taxon>
        <taxon>Spermatophyta</taxon>
        <taxon>Magnoliopsida</taxon>
        <taxon>Ranunculales</taxon>
        <taxon>Ranunculaceae</taxon>
        <taxon>Coptidoideae</taxon>
        <taxon>Coptis</taxon>
    </lineage>
</organism>
<evidence type="ECO:0000256" key="3">
    <source>
        <dbReference type="ARBA" id="ARBA00022692"/>
    </source>
</evidence>
<keyword evidence="8" id="KW-1185">Reference proteome</keyword>
<dbReference type="Gene3D" id="1.20.1250.20">
    <property type="entry name" value="MFS general substrate transporter like domains"/>
    <property type="match status" value="1"/>
</dbReference>
<sequence>MFLATFSVVVAAIVENKRVRIAREHGLLDQPNMTVPISVWWLLPQYVISGLSNVFTVVGMQELFYDQIPIEIRSIGSAMQLSAFGVGGLFSGVLIYGLSTLGLCGFIGLANCFTYRKVDDDYAPLGENTSWIERPKKTILFSGIDGKMKVA</sequence>
<evidence type="ECO:0000256" key="4">
    <source>
        <dbReference type="ARBA" id="ARBA00022989"/>
    </source>
</evidence>
<evidence type="ECO:0000256" key="1">
    <source>
        <dbReference type="ARBA" id="ARBA00004141"/>
    </source>
</evidence>
<evidence type="ECO:0000313" key="7">
    <source>
        <dbReference type="EMBL" id="KAF9614126.1"/>
    </source>
</evidence>
<dbReference type="GO" id="GO:0016020">
    <property type="term" value="C:membrane"/>
    <property type="evidence" value="ECO:0007669"/>
    <property type="project" value="UniProtKB-SubCell"/>
</dbReference>
<keyword evidence="3 6" id="KW-0812">Transmembrane</keyword>
<comment type="similarity">
    <text evidence="2">Belongs to the major facilitator superfamily. Proton-dependent oligopeptide transporter (POT/PTR) (TC 2.A.17) family.</text>
</comment>
<dbReference type="PANTHER" id="PTHR11654">
    <property type="entry name" value="OLIGOPEPTIDE TRANSPORTER-RELATED"/>
    <property type="match status" value="1"/>
</dbReference>
<dbReference type="Pfam" id="PF00854">
    <property type="entry name" value="PTR2"/>
    <property type="match status" value="1"/>
</dbReference>
<evidence type="ECO:0000313" key="8">
    <source>
        <dbReference type="Proteomes" id="UP000631114"/>
    </source>
</evidence>
<dbReference type="GO" id="GO:0022857">
    <property type="term" value="F:transmembrane transporter activity"/>
    <property type="evidence" value="ECO:0007669"/>
    <property type="project" value="InterPro"/>
</dbReference>
<feature type="transmembrane region" description="Helical" evidence="6">
    <location>
        <begin position="81"/>
        <end position="109"/>
    </location>
</feature>
<dbReference type="AlphaFoldDB" id="A0A835M824"/>
<protein>
    <submittedName>
        <fullName evidence="7">Uncharacterized protein</fullName>
    </submittedName>
</protein>
<proteinExistence type="inferred from homology"/>
<evidence type="ECO:0000256" key="5">
    <source>
        <dbReference type="ARBA" id="ARBA00023136"/>
    </source>
</evidence>
<dbReference type="SUPFAM" id="SSF103473">
    <property type="entry name" value="MFS general substrate transporter"/>
    <property type="match status" value="1"/>
</dbReference>
<gene>
    <name evidence="7" type="ORF">IFM89_015388</name>
</gene>
<comment type="subcellular location">
    <subcellularLocation>
        <location evidence="1">Membrane</location>
        <topology evidence="1">Multi-pass membrane protein</topology>
    </subcellularLocation>
</comment>
<dbReference type="Proteomes" id="UP000631114">
    <property type="component" value="Unassembled WGS sequence"/>
</dbReference>
<dbReference type="EMBL" id="JADFTS010000003">
    <property type="protein sequence ID" value="KAF9614126.1"/>
    <property type="molecule type" value="Genomic_DNA"/>
</dbReference>
<dbReference type="InterPro" id="IPR000109">
    <property type="entry name" value="POT_fam"/>
</dbReference>
<comment type="caution">
    <text evidence="7">The sequence shown here is derived from an EMBL/GenBank/DDBJ whole genome shotgun (WGS) entry which is preliminary data.</text>
</comment>
<dbReference type="OrthoDB" id="8904098at2759"/>
<keyword evidence="4 6" id="KW-1133">Transmembrane helix</keyword>
<evidence type="ECO:0000256" key="2">
    <source>
        <dbReference type="ARBA" id="ARBA00005982"/>
    </source>
</evidence>
<reference evidence="7 8" key="1">
    <citation type="submission" date="2020-10" db="EMBL/GenBank/DDBJ databases">
        <title>The Coptis chinensis genome and diversification of protoberbering-type alkaloids.</title>
        <authorList>
            <person name="Wang B."/>
            <person name="Shu S."/>
            <person name="Song C."/>
            <person name="Liu Y."/>
        </authorList>
    </citation>
    <scope>NUCLEOTIDE SEQUENCE [LARGE SCALE GENOMIC DNA]</scope>
    <source>
        <strain evidence="7">HL-2020</strain>
        <tissue evidence="7">Leaf</tissue>
    </source>
</reference>
<dbReference type="InterPro" id="IPR036259">
    <property type="entry name" value="MFS_trans_sf"/>
</dbReference>
<keyword evidence="5 6" id="KW-0472">Membrane</keyword>
<evidence type="ECO:0000256" key="6">
    <source>
        <dbReference type="SAM" id="Phobius"/>
    </source>
</evidence>